<dbReference type="Pfam" id="PF03168">
    <property type="entry name" value="LEA_2"/>
    <property type="match status" value="1"/>
</dbReference>
<evidence type="ECO:0000313" key="6">
    <source>
        <dbReference type="RefSeq" id="XP_016494710.2"/>
    </source>
</evidence>
<dbReference type="STRING" id="4097.A0A1S4C0N2"/>
<proteinExistence type="predicted"/>
<dbReference type="GO" id="GO:0016020">
    <property type="term" value="C:membrane"/>
    <property type="evidence" value="ECO:0007669"/>
    <property type="project" value="UniProtKB-SubCell"/>
</dbReference>
<comment type="subcellular location">
    <subcellularLocation>
        <location evidence="1">Membrane</location>
        <topology evidence="1">Single-pass membrane protein</topology>
    </subcellularLocation>
</comment>
<dbReference type="KEGG" id="nta:107813908"/>
<keyword evidence="3" id="KW-1133">Transmembrane helix</keyword>
<evidence type="ECO:0000256" key="4">
    <source>
        <dbReference type="ARBA" id="ARBA00023136"/>
    </source>
</evidence>
<dbReference type="GeneID" id="107813908"/>
<organism evidence="5 6">
    <name type="scientific">Nicotiana tabacum</name>
    <name type="common">Common tobacco</name>
    <dbReference type="NCBI Taxonomy" id="4097"/>
    <lineage>
        <taxon>Eukaryota</taxon>
        <taxon>Viridiplantae</taxon>
        <taxon>Streptophyta</taxon>
        <taxon>Embryophyta</taxon>
        <taxon>Tracheophyta</taxon>
        <taxon>Spermatophyta</taxon>
        <taxon>Magnoliopsida</taxon>
        <taxon>eudicotyledons</taxon>
        <taxon>Gunneridae</taxon>
        <taxon>Pentapetalae</taxon>
        <taxon>asterids</taxon>
        <taxon>lamiids</taxon>
        <taxon>Solanales</taxon>
        <taxon>Solanaceae</taxon>
        <taxon>Nicotianoideae</taxon>
        <taxon>Nicotianeae</taxon>
        <taxon>Nicotiana</taxon>
    </lineage>
</organism>
<evidence type="ECO:0000313" key="5">
    <source>
        <dbReference type="Proteomes" id="UP000790787"/>
    </source>
</evidence>
<dbReference type="PANTHER" id="PTHR31415:SF130">
    <property type="entry name" value="NDR1_HIN1-LIKE PROTEIN 6"/>
    <property type="match status" value="1"/>
</dbReference>
<dbReference type="Proteomes" id="UP000790787">
    <property type="component" value="Chromosome 9"/>
</dbReference>
<dbReference type="OMA" id="EDQTIAF"/>
<dbReference type="GO" id="GO:0098542">
    <property type="term" value="P:defense response to other organism"/>
    <property type="evidence" value="ECO:0007669"/>
    <property type="project" value="InterPro"/>
</dbReference>
<dbReference type="AlphaFoldDB" id="A0A1S4C0N2"/>
<protein>
    <submittedName>
        <fullName evidence="6">Uncharacterized protein At1g08160-like</fullName>
    </submittedName>
</protein>
<reference evidence="5" key="1">
    <citation type="journal article" date="2014" name="Nat. Commun.">
        <title>The tobacco genome sequence and its comparison with those of tomato and potato.</title>
        <authorList>
            <person name="Sierro N."/>
            <person name="Battey J.N."/>
            <person name="Ouadi S."/>
            <person name="Bakaher N."/>
            <person name="Bovet L."/>
            <person name="Willig A."/>
            <person name="Goepfert S."/>
            <person name="Peitsch M.C."/>
            <person name="Ivanov N.V."/>
        </authorList>
    </citation>
    <scope>NUCLEOTIDE SEQUENCE [LARGE SCALE GENOMIC DNA]</scope>
</reference>
<dbReference type="PaxDb" id="4097-A0A1S4C0N2"/>
<dbReference type="OrthoDB" id="669838at2759"/>
<dbReference type="PANTHER" id="PTHR31415">
    <property type="entry name" value="OS05G0367900 PROTEIN"/>
    <property type="match status" value="1"/>
</dbReference>
<gene>
    <name evidence="6" type="primary">LOC107813908</name>
</gene>
<evidence type="ECO:0000256" key="1">
    <source>
        <dbReference type="ARBA" id="ARBA00004167"/>
    </source>
</evidence>
<evidence type="ECO:0000256" key="3">
    <source>
        <dbReference type="ARBA" id="ARBA00022989"/>
    </source>
</evidence>
<keyword evidence="2" id="KW-0812">Transmembrane</keyword>
<name>A0A1S4C0N2_TOBAC</name>
<dbReference type="InterPro" id="IPR044839">
    <property type="entry name" value="NDR1-like"/>
</dbReference>
<dbReference type="RefSeq" id="XP_016494710.2">
    <property type="nucleotide sequence ID" value="XM_016639224.2"/>
</dbReference>
<keyword evidence="4" id="KW-0472">Membrane</keyword>
<dbReference type="RefSeq" id="XP_016494710.1">
    <property type="nucleotide sequence ID" value="XM_016639224.1"/>
</dbReference>
<sequence length="191" mass="22018">MPRHNPVSLCRCIAIAILTLIIIVGITVLIIWLALKPRKMVYSIENTSVHNYNLTNDDHLYANFKFGLRAYNPNKRISIYYDNIEVKLFFISQPISSNNVEPFFQPRRNVTRLDLSLPAKDAVLYDEIAHDFKTERSAGAVEVEVKIRAKIRFKVGVWKSGHRTLKILCTPRVSFSNYRKSSKSYPCDVDL</sequence>
<reference evidence="6" key="2">
    <citation type="submission" date="2025-08" db="UniProtKB">
        <authorList>
            <consortium name="RefSeq"/>
        </authorList>
    </citation>
    <scope>IDENTIFICATION</scope>
    <source>
        <tissue evidence="6">Leaf</tissue>
    </source>
</reference>
<keyword evidence="5" id="KW-1185">Reference proteome</keyword>
<evidence type="ECO:0000256" key="2">
    <source>
        <dbReference type="ARBA" id="ARBA00022692"/>
    </source>
</evidence>
<accession>A0A1S4C0N2</accession>
<dbReference type="InterPro" id="IPR004864">
    <property type="entry name" value="LEA_2"/>
</dbReference>